<dbReference type="Proteomes" id="UP000243459">
    <property type="component" value="Chromosome 4"/>
</dbReference>
<feature type="region of interest" description="Disordered" evidence="1">
    <location>
        <begin position="97"/>
        <end position="129"/>
    </location>
</feature>
<dbReference type="AlphaFoldDB" id="A0A5P1EYR0"/>
<proteinExistence type="predicted"/>
<dbReference type="EMBL" id="CM007384">
    <property type="protein sequence ID" value="ONK71072.1"/>
    <property type="molecule type" value="Genomic_DNA"/>
</dbReference>
<evidence type="ECO:0000313" key="3">
    <source>
        <dbReference type="Proteomes" id="UP000243459"/>
    </source>
</evidence>
<reference evidence="3" key="1">
    <citation type="journal article" date="2017" name="Nat. Commun.">
        <title>The asparagus genome sheds light on the origin and evolution of a young Y chromosome.</title>
        <authorList>
            <person name="Harkess A."/>
            <person name="Zhou J."/>
            <person name="Xu C."/>
            <person name="Bowers J.E."/>
            <person name="Van der Hulst R."/>
            <person name="Ayyampalayam S."/>
            <person name="Mercati F."/>
            <person name="Riccardi P."/>
            <person name="McKain M.R."/>
            <person name="Kakrana A."/>
            <person name="Tang H."/>
            <person name="Ray J."/>
            <person name="Groenendijk J."/>
            <person name="Arikit S."/>
            <person name="Mathioni S.M."/>
            <person name="Nakano M."/>
            <person name="Shan H."/>
            <person name="Telgmann-Rauber A."/>
            <person name="Kanno A."/>
            <person name="Yue Z."/>
            <person name="Chen H."/>
            <person name="Li W."/>
            <person name="Chen Y."/>
            <person name="Xu X."/>
            <person name="Zhang Y."/>
            <person name="Luo S."/>
            <person name="Chen H."/>
            <person name="Gao J."/>
            <person name="Mao Z."/>
            <person name="Pires J.C."/>
            <person name="Luo M."/>
            <person name="Kudrna D."/>
            <person name="Wing R.A."/>
            <person name="Meyers B.C."/>
            <person name="Yi K."/>
            <person name="Kong H."/>
            <person name="Lavrijsen P."/>
            <person name="Sunseri F."/>
            <person name="Falavigna A."/>
            <person name="Ye Y."/>
            <person name="Leebens-Mack J.H."/>
            <person name="Chen G."/>
        </authorList>
    </citation>
    <scope>NUCLEOTIDE SEQUENCE [LARGE SCALE GENOMIC DNA]</scope>
    <source>
        <strain evidence="3">cv. DH0086</strain>
    </source>
</reference>
<sequence>MSLDEQMLLHNSRAEILNVNGEDILKRNKNTNIRIKKVIFLVKREGIDWCEENSETLLLRLDGLKDDNFMEEDDTYSKGLPGDFVPDLSRNRHLELRLRPAGDDVKSGSPDGGAPAGADERGDPCERDR</sequence>
<gene>
    <name evidence="2" type="ORF">A4U43_C04F4430</name>
</gene>
<protein>
    <submittedName>
        <fullName evidence="2">Uncharacterized protein</fullName>
    </submittedName>
</protein>
<evidence type="ECO:0000313" key="2">
    <source>
        <dbReference type="EMBL" id="ONK71072.1"/>
    </source>
</evidence>
<name>A0A5P1EYR0_ASPOF</name>
<accession>A0A5P1EYR0</accession>
<organism evidence="2 3">
    <name type="scientific">Asparagus officinalis</name>
    <name type="common">Garden asparagus</name>
    <dbReference type="NCBI Taxonomy" id="4686"/>
    <lineage>
        <taxon>Eukaryota</taxon>
        <taxon>Viridiplantae</taxon>
        <taxon>Streptophyta</taxon>
        <taxon>Embryophyta</taxon>
        <taxon>Tracheophyta</taxon>
        <taxon>Spermatophyta</taxon>
        <taxon>Magnoliopsida</taxon>
        <taxon>Liliopsida</taxon>
        <taxon>Asparagales</taxon>
        <taxon>Asparagaceae</taxon>
        <taxon>Asparagoideae</taxon>
        <taxon>Asparagus</taxon>
    </lineage>
</organism>
<keyword evidence="3" id="KW-1185">Reference proteome</keyword>
<dbReference type="Gramene" id="ONK71072">
    <property type="protein sequence ID" value="ONK71072"/>
    <property type="gene ID" value="A4U43_C04F4430"/>
</dbReference>
<feature type="compositionally biased region" description="Basic and acidic residues" evidence="1">
    <location>
        <begin position="118"/>
        <end position="129"/>
    </location>
</feature>
<evidence type="ECO:0000256" key="1">
    <source>
        <dbReference type="SAM" id="MobiDB-lite"/>
    </source>
</evidence>
<feature type="compositionally biased region" description="Basic and acidic residues" evidence="1">
    <location>
        <begin position="97"/>
        <end position="106"/>
    </location>
</feature>